<dbReference type="SUPFAM" id="SSF46785">
    <property type="entry name" value="Winged helix' DNA-binding domain"/>
    <property type="match status" value="1"/>
</dbReference>
<dbReference type="RefSeq" id="WP_155431747.1">
    <property type="nucleotide sequence ID" value="NZ_WNJO01000007.1"/>
</dbReference>
<dbReference type="GO" id="GO:0006950">
    <property type="term" value="P:response to stress"/>
    <property type="evidence" value="ECO:0007669"/>
    <property type="project" value="TreeGrafter"/>
</dbReference>
<dbReference type="AlphaFoldDB" id="A0A7X2XVN5"/>
<dbReference type="Gene3D" id="1.10.10.10">
    <property type="entry name" value="Winged helix-like DNA-binding domain superfamily/Winged helix DNA-binding domain"/>
    <property type="match status" value="1"/>
</dbReference>
<dbReference type="GO" id="GO:0003700">
    <property type="term" value="F:DNA-binding transcription factor activity"/>
    <property type="evidence" value="ECO:0007669"/>
    <property type="project" value="InterPro"/>
</dbReference>
<dbReference type="InterPro" id="IPR000835">
    <property type="entry name" value="HTH_MarR-typ"/>
</dbReference>
<reference evidence="2 3" key="1">
    <citation type="submission" date="2019-11" db="EMBL/GenBank/DDBJ databases">
        <title>Lactobacillus sp. nov. CRM56-3, isolated from fermented tea leaves.</title>
        <authorList>
            <person name="Phuengjayaem S."/>
            <person name="Tanasupawat S."/>
        </authorList>
    </citation>
    <scope>NUCLEOTIDE SEQUENCE [LARGE SCALE GENOMIC DNA]</scope>
    <source>
        <strain evidence="2 3">CRM56-3</strain>
    </source>
</reference>
<keyword evidence="3" id="KW-1185">Reference proteome</keyword>
<feature type="domain" description="HTH marR-type" evidence="1">
    <location>
        <begin position="1"/>
        <end position="139"/>
    </location>
</feature>
<organism evidence="2 3">
    <name type="scientific">Secundilactobacillus folii</name>
    <dbReference type="NCBI Taxonomy" id="2678357"/>
    <lineage>
        <taxon>Bacteria</taxon>
        <taxon>Bacillati</taxon>
        <taxon>Bacillota</taxon>
        <taxon>Bacilli</taxon>
        <taxon>Lactobacillales</taxon>
        <taxon>Lactobacillaceae</taxon>
        <taxon>Secundilactobacillus</taxon>
    </lineage>
</organism>
<dbReference type="PROSITE" id="PS50995">
    <property type="entry name" value="HTH_MARR_2"/>
    <property type="match status" value="1"/>
</dbReference>
<dbReference type="Proteomes" id="UP000466388">
    <property type="component" value="Unassembled WGS sequence"/>
</dbReference>
<accession>A0A7X2XVN5</accession>
<evidence type="ECO:0000313" key="3">
    <source>
        <dbReference type="Proteomes" id="UP000466388"/>
    </source>
</evidence>
<name>A0A7X2XVN5_9LACO</name>
<dbReference type="Pfam" id="PF12802">
    <property type="entry name" value="MarR_2"/>
    <property type="match status" value="1"/>
</dbReference>
<dbReference type="InterPro" id="IPR036388">
    <property type="entry name" value="WH-like_DNA-bd_sf"/>
</dbReference>
<evidence type="ECO:0000259" key="1">
    <source>
        <dbReference type="PROSITE" id="PS50995"/>
    </source>
</evidence>
<comment type="caution">
    <text evidence="2">The sequence shown here is derived from an EMBL/GenBank/DDBJ whole genome shotgun (WGS) entry which is preliminary data.</text>
</comment>
<dbReference type="PANTHER" id="PTHR33164">
    <property type="entry name" value="TRANSCRIPTIONAL REGULATOR, MARR FAMILY"/>
    <property type="match status" value="1"/>
</dbReference>
<evidence type="ECO:0000313" key="2">
    <source>
        <dbReference type="EMBL" id="MTV82479.1"/>
    </source>
</evidence>
<dbReference type="SMART" id="SM00347">
    <property type="entry name" value="HTH_MARR"/>
    <property type="match status" value="1"/>
</dbReference>
<gene>
    <name evidence="2" type="ORF">GM612_07425</name>
</gene>
<dbReference type="InterPro" id="IPR036390">
    <property type="entry name" value="WH_DNA-bd_sf"/>
</dbReference>
<dbReference type="EMBL" id="WNJO01000007">
    <property type="protein sequence ID" value="MTV82479.1"/>
    <property type="molecule type" value="Genomic_DNA"/>
</dbReference>
<dbReference type="PANTHER" id="PTHR33164:SF43">
    <property type="entry name" value="HTH-TYPE TRANSCRIPTIONAL REPRESSOR YETL"/>
    <property type="match status" value="1"/>
</dbReference>
<sequence length="157" mass="18432">MNRSQLLDEYINVYIKSLKYLDSFVSEPAMKYNLSFEQYLILHDIAKQDNVTLAGIADRRGVTRSAVSRQIKVLLKLDYIYQQRDEKDHRRQYLHLTPRGRQIEAALSKTASERFGGWIDIFGEDRATDLLHFIREFSEAARLENTSNNKNKEQSHH</sequence>
<dbReference type="InterPro" id="IPR039422">
    <property type="entry name" value="MarR/SlyA-like"/>
</dbReference>
<proteinExistence type="predicted"/>
<protein>
    <submittedName>
        <fullName evidence="2">MarR family transcriptional regulator</fullName>
    </submittedName>
</protein>